<keyword evidence="4" id="KW-0539">Nucleus</keyword>
<dbReference type="GO" id="GO:0005634">
    <property type="term" value="C:nucleus"/>
    <property type="evidence" value="ECO:0007669"/>
    <property type="project" value="UniProtKB-SubCell"/>
</dbReference>
<sequence>MRNERPCSACRILRKKCVWLKHSDICDRCVKHNTECISIDVYEGTEHGEPVSQDGNHDVQNWWGDMKKVDAEMEQMQSFIRTTLQTFPPSIFEQEAVDFSPQYTTFPTSNGNQITTFSAAMTTTSNNGNSSTSSPCSINISLSPGMTDIDTPISTYSIDDDEGIQRSNDKRMIKNDPNLIEPEWQLTIVNGHMRLLSTIRTIDELEMYTQAALRYLSPFTAVFETEWIQFDSSSISIALGSKKFIQRNTSKKPRKKFNIIGFENNNNSILDYGENADKLINHYLMSYNEITGLLHAPTFRKYYESLDNPLTDALSLAVCVDAVVSVRGDLGYTPMEKRHLADYFYTQCKDLLFDMFDDPTCKLKAVMTTTLLQRYLMEMVMDCFEARRLATVALLICVDLDILYIKEKMETVERVIYQRHRLYLEIYNQTFDMLLEDKVDFTATASIHLTTLDDEPEKTKEYVALCNHVFRFAGSTYHMNLMRRINCLVYGKSSSLRLNDILRFEPVVREWYASIPEKYRLCDDPFVPNAYQFIEKYGSTTNMLPFASLHMTTAVVTSSILQPRLQKDSAAFGVLRLIRERAASLAITSLSFEALMQVLYALDKLTSCSNIEFPLDLRTLLHDCFKDVSRHLPTDHQVPMSSTRLESYLKDPKNYPLDIYEQYPLPGVALLYDIFLTSITQLDRRLEKYNRKRSDGV</sequence>
<evidence type="ECO:0000313" key="7">
    <source>
        <dbReference type="Proteomes" id="UP000646827"/>
    </source>
</evidence>
<dbReference type="GO" id="GO:0008270">
    <property type="term" value="F:zinc ion binding"/>
    <property type="evidence" value="ECO:0007669"/>
    <property type="project" value="InterPro"/>
</dbReference>
<dbReference type="Proteomes" id="UP000646827">
    <property type="component" value="Unassembled WGS sequence"/>
</dbReference>
<dbReference type="CDD" id="cd00067">
    <property type="entry name" value="GAL4"/>
    <property type="match status" value="1"/>
</dbReference>
<evidence type="ECO:0000256" key="4">
    <source>
        <dbReference type="ARBA" id="ARBA00023242"/>
    </source>
</evidence>
<name>A0A8H7SB78_9FUNG</name>
<accession>A0A8H7SB78</accession>
<reference evidence="6 7" key="1">
    <citation type="submission" date="2020-12" db="EMBL/GenBank/DDBJ databases">
        <title>Metabolic potential, ecology and presence of endohyphal bacteria is reflected in genomic diversity of Mucoromycotina.</title>
        <authorList>
            <person name="Muszewska A."/>
            <person name="Okrasinska A."/>
            <person name="Steczkiewicz K."/>
            <person name="Drgas O."/>
            <person name="Orlowska M."/>
            <person name="Perlinska-Lenart U."/>
            <person name="Aleksandrzak-Piekarczyk T."/>
            <person name="Szatraj K."/>
            <person name="Zielenkiewicz U."/>
            <person name="Pilsyk S."/>
            <person name="Malc E."/>
            <person name="Mieczkowski P."/>
            <person name="Kruszewska J.S."/>
            <person name="Biernat P."/>
            <person name="Pawlowska J."/>
        </authorList>
    </citation>
    <scope>NUCLEOTIDE SEQUENCE [LARGE SCALE GENOMIC DNA]</scope>
    <source>
        <strain evidence="6 7">CBS 142.35</strain>
    </source>
</reference>
<dbReference type="InterPro" id="IPR050987">
    <property type="entry name" value="AtrR-like"/>
</dbReference>
<dbReference type="OrthoDB" id="2240289at2759"/>
<evidence type="ECO:0000256" key="3">
    <source>
        <dbReference type="ARBA" id="ARBA00023125"/>
    </source>
</evidence>
<comment type="caution">
    <text evidence="6">The sequence shown here is derived from an EMBL/GenBank/DDBJ whole genome shotgun (WGS) entry which is preliminary data.</text>
</comment>
<keyword evidence="7" id="KW-1185">Reference proteome</keyword>
<dbReference type="PANTHER" id="PTHR46910:SF3">
    <property type="entry name" value="HALOTOLERANCE PROTEIN 9-RELATED"/>
    <property type="match status" value="1"/>
</dbReference>
<dbReference type="GO" id="GO:0003677">
    <property type="term" value="F:DNA binding"/>
    <property type="evidence" value="ECO:0007669"/>
    <property type="project" value="UniProtKB-KW"/>
</dbReference>
<evidence type="ECO:0000259" key="5">
    <source>
        <dbReference type="PROSITE" id="PS00463"/>
    </source>
</evidence>
<proteinExistence type="predicted"/>
<dbReference type="SUPFAM" id="SSF57701">
    <property type="entry name" value="Zn2/Cys6 DNA-binding domain"/>
    <property type="match status" value="1"/>
</dbReference>
<organism evidence="6 7">
    <name type="scientific">Circinella minor</name>
    <dbReference type="NCBI Taxonomy" id="1195481"/>
    <lineage>
        <taxon>Eukaryota</taxon>
        <taxon>Fungi</taxon>
        <taxon>Fungi incertae sedis</taxon>
        <taxon>Mucoromycota</taxon>
        <taxon>Mucoromycotina</taxon>
        <taxon>Mucoromycetes</taxon>
        <taxon>Mucorales</taxon>
        <taxon>Lichtheimiaceae</taxon>
        <taxon>Circinella</taxon>
    </lineage>
</organism>
<gene>
    <name evidence="6" type="ORF">INT45_010101</name>
</gene>
<keyword evidence="2" id="KW-0479">Metal-binding</keyword>
<dbReference type="CDD" id="cd12148">
    <property type="entry name" value="fungal_TF_MHR"/>
    <property type="match status" value="1"/>
</dbReference>
<dbReference type="InterPro" id="IPR001138">
    <property type="entry name" value="Zn2Cys6_DnaBD"/>
</dbReference>
<comment type="subcellular location">
    <subcellularLocation>
        <location evidence="1">Nucleus</location>
    </subcellularLocation>
</comment>
<dbReference type="InterPro" id="IPR036864">
    <property type="entry name" value="Zn2-C6_fun-type_DNA-bd_sf"/>
</dbReference>
<dbReference type="AlphaFoldDB" id="A0A8H7SB78"/>
<evidence type="ECO:0000256" key="2">
    <source>
        <dbReference type="ARBA" id="ARBA00022723"/>
    </source>
</evidence>
<dbReference type="PANTHER" id="PTHR46910">
    <property type="entry name" value="TRANSCRIPTION FACTOR PDR1"/>
    <property type="match status" value="1"/>
</dbReference>
<feature type="domain" description="Zn(2)-C6 fungal-type" evidence="5">
    <location>
        <begin position="6"/>
        <end position="36"/>
    </location>
</feature>
<keyword evidence="3" id="KW-0238">DNA-binding</keyword>
<dbReference type="PROSITE" id="PS00463">
    <property type="entry name" value="ZN2_CY6_FUNGAL_1"/>
    <property type="match status" value="1"/>
</dbReference>
<evidence type="ECO:0000313" key="6">
    <source>
        <dbReference type="EMBL" id="KAG2225465.1"/>
    </source>
</evidence>
<evidence type="ECO:0000256" key="1">
    <source>
        <dbReference type="ARBA" id="ARBA00004123"/>
    </source>
</evidence>
<protein>
    <recommendedName>
        <fullName evidence="5">Zn(2)-C6 fungal-type domain-containing protein</fullName>
    </recommendedName>
</protein>
<dbReference type="EMBL" id="JAEPRB010000028">
    <property type="protein sequence ID" value="KAG2225465.1"/>
    <property type="molecule type" value="Genomic_DNA"/>
</dbReference>
<dbReference type="GO" id="GO:0000981">
    <property type="term" value="F:DNA-binding transcription factor activity, RNA polymerase II-specific"/>
    <property type="evidence" value="ECO:0007669"/>
    <property type="project" value="InterPro"/>
</dbReference>